<dbReference type="InterPro" id="IPR008271">
    <property type="entry name" value="Ser/Thr_kinase_AS"/>
</dbReference>
<sequence>MNAHDWQVSGYTHRRELGSGASGRVVLAVHDATGTPTAIKYLIGAVGADLSFRTAFRAEAELLATIDDPHVARLYEYVESAHGAAIVLELVDGVSLRQMLRANGPTEPESALYVLKGSLLGLHAAHVRGVVHRDYKPENVLVTAAGESKLADFGIAMPVGREAGASVTGTPRYMAPEQWRGAAATPASDIYAATAVFYECLTGHAPYGGPGLLDLRDQHAHAPIPTDAAPVSVHDLLRQGLAKQPEERPQPAATFLDWLEAVAVGAYGPQWEERGRSRLAERAALLALLFPSHEPSDGSTAVASTVLADDRGRAWGWGRKVLVAGGVAALLVTGGVGYSYASRDEPVVELAVDPGPSTPIPAAPGPPKDPTPTPDPTVTPTPTPTGTPSATVAPTATGSRTPTATPSRTPSATPSPLVSTTPPPPPDVTAPTLGRVAASPQRIEPAGCPYGATSTTITATAADDRTLPGSLRVNFRYTVGGKTSTVSMSYGRSGYRGTLGPLPVDRSTPSIAVDVTATDAAGNTSRPVRVSVTFQPYCTPG</sequence>
<dbReference type="CDD" id="cd14014">
    <property type="entry name" value="STKc_PknB_like"/>
    <property type="match status" value="1"/>
</dbReference>
<dbReference type="SUPFAM" id="SSF56112">
    <property type="entry name" value="Protein kinase-like (PK-like)"/>
    <property type="match status" value="1"/>
</dbReference>
<dbReference type="AlphaFoldDB" id="A0A1C6RZK8"/>
<dbReference type="Proteomes" id="UP000198959">
    <property type="component" value="Unassembled WGS sequence"/>
</dbReference>
<feature type="compositionally biased region" description="Low complexity" evidence="8">
    <location>
        <begin position="386"/>
        <end position="420"/>
    </location>
</feature>
<dbReference type="GO" id="GO:0005524">
    <property type="term" value="F:ATP binding"/>
    <property type="evidence" value="ECO:0007669"/>
    <property type="project" value="UniProtKB-UniRule"/>
</dbReference>
<evidence type="ECO:0000256" key="8">
    <source>
        <dbReference type="SAM" id="MobiDB-lite"/>
    </source>
</evidence>
<dbReference type="PANTHER" id="PTHR43289">
    <property type="entry name" value="MITOGEN-ACTIVATED PROTEIN KINASE KINASE KINASE 20-RELATED"/>
    <property type="match status" value="1"/>
</dbReference>
<dbReference type="PROSITE" id="PS00108">
    <property type="entry name" value="PROTEIN_KINASE_ST"/>
    <property type="match status" value="1"/>
</dbReference>
<dbReference type="InterPro" id="IPR011009">
    <property type="entry name" value="Kinase-like_dom_sf"/>
</dbReference>
<dbReference type="GO" id="GO:0004674">
    <property type="term" value="F:protein serine/threonine kinase activity"/>
    <property type="evidence" value="ECO:0007669"/>
    <property type="project" value="UniProtKB-KW"/>
</dbReference>
<dbReference type="EC" id="2.7.11.1" evidence="1"/>
<name>A0A1C6RZK8_9ACTN</name>
<reference evidence="11" key="1">
    <citation type="submission" date="2016-06" db="EMBL/GenBank/DDBJ databases">
        <authorList>
            <person name="Varghese N."/>
            <person name="Submissions Spin"/>
        </authorList>
    </citation>
    <scope>NUCLEOTIDE SEQUENCE [LARGE SCALE GENOMIC DNA]</scope>
    <source>
        <strain evidence="11">DSM 43817</strain>
    </source>
</reference>
<feature type="region of interest" description="Disordered" evidence="8">
    <location>
        <begin position="350"/>
        <end position="433"/>
    </location>
</feature>
<evidence type="ECO:0000256" key="7">
    <source>
        <dbReference type="PROSITE-ProRule" id="PRU10141"/>
    </source>
</evidence>
<gene>
    <name evidence="10" type="ORF">GA0074692_1419</name>
</gene>
<dbReference type="EMBL" id="FMHW01000002">
    <property type="protein sequence ID" value="SCL22583.1"/>
    <property type="molecule type" value="Genomic_DNA"/>
</dbReference>
<organism evidence="10 11">
    <name type="scientific">Micromonospora pallida</name>
    <dbReference type="NCBI Taxonomy" id="145854"/>
    <lineage>
        <taxon>Bacteria</taxon>
        <taxon>Bacillati</taxon>
        <taxon>Actinomycetota</taxon>
        <taxon>Actinomycetes</taxon>
        <taxon>Micromonosporales</taxon>
        <taxon>Micromonosporaceae</taxon>
        <taxon>Micromonospora</taxon>
    </lineage>
</organism>
<dbReference type="PROSITE" id="PS50011">
    <property type="entry name" value="PROTEIN_KINASE_DOM"/>
    <property type="match status" value="1"/>
</dbReference>
<feature type="compositionally biased region" description="Pro residues" evidence="8">
    <location>
        <begin position="356"/>
        <end position="385"/>
    </location>
</feature>
<evidence type="ECO:0000313" key="11">
    <source>
        <dbReference type="Proteomes" id="UP000198959"/>
    </source>
</evidence>
<evidence type="ECO:0000256" key="4">
    <source>
        <dbReference type="ARBA" id="ARBA00022741"/>
    </source>
</evidence>
<dbReference type="STRING" id="145854.GA0074692_1419"/>
<accession>A0A1C6RZK8</accession>
<feature type="domain" description="Protein kinase" evidence="9">
    <location>
        <begin position="11"/>
        <end position="259"/>
    </location>
</feature>
<keyword evidence="4 7" id="KW-0547">Nucleotide-binding</keyword>
<dbReference type="InterPro" id="IPR017441">
    <property type="entry name" value="Protein_kinase_ATP_BS"/>
</dbReference>
<evidence type="ECO:0000313" key="10">
    <source>
        <dbReference type="EMBL" id="SCL22583.1"/>
    </source>
</evidence>
<evidence type="ECO:0000256" key="3">
    <source>
        <dbReference type="ARBA" id="ARBA00022679"/>
    </source>
</evidence>
<evidence type="ECO:0000256" key="2">
    <source>
        <dbReference type="ARBA" id="ARBA00022527"/>
    </source>
</evidence>
<dbReference type="Gene3D" id="1.10.510.10">
    <property type="entry name" value="Transferase(Phosphotransferase) domain 1"/>
    <property type="match status" value="1"/>
</dbReference>
<protein>
    <recommendedName>
        <fullName evidence="1">non-specific serine/threonine protein kinase</fullName>
        <ecNumber evidence="1">2.7.11.1</ecNumber>
    </recommendedName>
</protein>
<feature type="binding site" evidence="7">
    <location>
        <position position="40"/>
    </location>
    <ligand>
        <name>ATP</name>
        <dbReference type="ChEBI" id="CHEBI:30616"/>
    </ligand>
</feature>
<keyword evidence="2 10" id="KW-0723">Serine/threonine-protein kinase</keyword>
<keyword evidence="6 7" id="KW-0067">ATP-binding</keyword>
<keyword evidence="3" id="KW-0808">Transferase</keyword>
<dbReference type="RefSeq" id="WP_091640555.1">
    <property type="nucleotide sequence ID" value="NZ_FMHW01000002.1"/>
</dbReference>
<dbReference type="Pfam" id="PF00069">
    <property type="entry name" value="Pkinase"/>
    <property type="match status" value="1"/>
</dbReference>
<dbReference type="InterPro" id="IPR000719">
    <property type="entry name" value="Prot_kinase_dom"/>
</dbReference>
<evidence type="ECO:0000256" key="6">
    <source>
        <dbReference type="ARBA" id="ARBA00022840"/>
    </source>
</evidence>
<proteinExistence type="predicted"/>
<dbReference type="OrthoDB" id="4716121at2"/>
<dbReference type="PANTHER" id="PTHR43289:SF6">
    <property type="entry name" value="SERINE_THREONINE-PROTEIN KINASE NEKL-3"/>
    <property type="match status" value="1"/>
</dbReference>
<keyword evidence="5 10" id="KW-0418">Kinase</keyword>
<dbReference type="PROSITE" id="PS00107">
    <property type="entry name" value="PROTEIN_KINASE_ATP"/>
    <property type="match status" value="1"/>
</dbReference>
<evidence type="ECO:0000256" key="1">
    <source>
        <dbReference type="ARBA" id="ARBA00012513"/>
    </source>
</evidence>
<evidence type="ECO:0000256" key="5">
    <source>
        <dbReference type="ARBA" id="ARBA00022777"/>
    </source>
</evidence>
<keyword evidence="11" id="KW-1185">Reference proteome</keyword>
<evidence type="ECO:0000259" key="9">
    <source>
        <dbReference type="PROSITE" id="PS50011"/>
    </source>
</evidence>